<dbReference type="Pfam" id="PF21205">
    <property type="entry name" value="Rep3_C"/>
    <property type="match status" value="1"/>
</dbReference>
<gene>
    <name evidence="5" type="ORF">NHP190003_16350</name>
</gene>
<dbReference type="Pfam" id="PF01051">
    <property type="entry name" value="Rep3_N"/>
    <property type="match status" value="1"/>
</dbReference>
<dbReference type="InterPro" id="IPR000525">
    <property type="entry name" value="Initiator_Rep_WH1"/>
</dbReference>
<keyword evidence="6" id="KW-1185">Reference proteome</keyword>
<feature type="region of interest" description="Disordered" evidence="3">
    <location>
        <begin position="51"/>
        <end position="86"/>
    </location>
</feature>
<feature type="coiled-coil region" evidence="2">
    <location>
        <begin position="7"/>
        <end position="50"/>
    </location>
</feature>
<accession>A0ABN6I486</accession>
<sequence length="567" mass="65826">MDMNKQKKNLMQRLKRLQALIDAETDTTFRDALNREKTECLEQIMELATQQTSPLQLQSSTQEQTIPTPPTTTETLTQPTQQPTTTEVITQNAPTIPTAIAEKYVTFHNDVNSVSLGRLSALEANLLFAIFNKLKDKEDELLVFEAEDIRAMIGSRTKVSLENLSKIVEKFWKNIRAANFWVLYERAKENIVLFRRFRINYHDTKKTQVKSIEIQVNTPHFGYLLNHLHGNFTSFELLEFQNISGKYTKTLYRLLKQWKSVGVPPKKDWREFRELMGVSLNVPAINVEHVVLRPAVQELQKLPHFENLCYEKIKTKGMGNRITHIQFYFEPITKTSKDREQVKRDIRTIAWEIRSKKAVKLIKQSMEQLKQSKQDKDMQEVVGMAFYKPQDPSVILVVDAFQPAQEGYEILVKYYKNGKEFQARSAVLADKETFLTAMAKGGYQIVNSQTPKMQQKPQQTPQPKEVKVELQTDQNGFKTFQGLVRPNQSDQPQALNPNNGLTEYIGRNIYMSNNGVPAVLKIKDIYFIENGYIRVDVQDIDKPHKILNPFILNNVKYFKSWFKKYME</sequence>
<evidence type="ECO:0000256" key="1">
    <source>
        <dbReference type="ARBA" id="ARBA00038283"/>
    </source>
</evidence>
<proteinExistence type="inferred from homology"/>
<geneLocation type="plasmid" evidence="5 6">
    <name>pNHP190003_4</name>
</geneLocation>
<evidence type="ECO:0000256" key="2">
    <source>
        <dbReference type="SAM" id="Coils"/>
    </source>
</evidence>
<evidence type="ECO:0000313" key="5">
    <source>
        <dbReference type="EMBL" id="BCZ18353.1"/>
    </source>
</evidence>
<evidence type="ECO:0000313" key="6">
    <source>
        <dbReference type="Proteomes" id="UP000826775"/>
    </source>
</evidence>
<dbReference type="SUPFAM" id="SSF46785">
    <property type="entry name" value="Winged helix' DNA-binding domain"/>
    <property type="match status" value="1"/>
</dbReference>
<keyword evidence="5" id="KW-0614">Plasmid</keyword>
<feature type="domain" description="Initiator Rep protein WH1" evidence="4">
    <location>
        <begin position="105"/>
        <end position="256"/>
    </location>
</feature>
<dbReference type="Gene3D" id="1.10.10.10">
    <property type="entry name" value="Winged helix-like DNA-binding domain superfamily/Winged helix DNA-binding domain"/>
    <property type="match status" value="2"/>
</dbReference>
<protein>
    <recommendedName>
        <fullName evidence="4">Initiator Rep protein WH1 domain-containing protein</fullName>
    </recommendedName>
</protein>
<dbReference type="Proteomes" id="UP000826775">
    <property type="component" value="Plasmid pNHP190003_4"/>
</dbReference>
<dbReference type="InterPro" id="IPR036390">
    <property type="entry name" value="WH_DNA-bd_sf"/>
</dbReference>
<evidence type="ECO:0000259" key="4">
    <source>
        <dbReference type="Pfam" id="PF01051"/>
    </source>
</evidence>
<dbReference type="EMBL" id="AP024818">
    <property type="protein sequence ID" value="BCZ18353.1"/>
    <property type="molecule type" value="Genomic_DNA"/>
</dbReference>
<keyword evidence="2" id="KW-0175">Coiled coil</keyword>
<name>A0ABN6I486_9HELI</name>
<reference evidence="5 6" key="1">
    <citation type="submission" date="2021-07" db="EMBL/GenBank/DDBJ databases">
        <title>Novel Helicobacter sp. Isolated from a dog.</title>
        <authorList>
            <person name="Rimbara E."/>
            <person name="Suzuki M."/>
        </authorList>
    </citation>
    <scope>NUCLEOTIDE SEQUENCE [LARGE SCALE GENOMIC DNA]</scope>
    <source>
        <strain evidence="6">NHP19-003</strain>
        <plasmid evidence="5 6">pNHP190003_4</plasmid>
    </source>
</reference>
<dbReference type="InterPro" id="IPR036388">
    <property type="entry name" value="WH-like_DNA-bd_sf"/>
</dbReference>
<evidence type="ECO:0000256" key="3">
    <source>
        <dbReference type="SAM" id="MobiDB-lite"/>
    </source>
</evidence>
<comment type="similarity">
    <text evidence="1">Belongs to the initiator RepB protein family.</text>
</comment>
<organism evidence="5 6">
    <name type="scientific">Helicobacter gastrocanis</name>
    <dbReference type="NCBI Taxonomy" id="2849641"/>
    <lineage>
        <taxon>Bacteria</taxon>
        <taxon>Pseudomonadati</taxon>
        <taxon>Campylobacterota</taxon>
        <taxon>Epsilonproteobacteria</taxon>
        <taxon>Campylobacterales</taxon>
        <taxon>Helicobacteraceae</taxon>
        <taxon>Helicobacter</taxon>
    </lineage>
</organism>